<evidence type="ECO:0000313" key="2">
    <source>
        <dbReference type="EMBL" id="VGO17018.1"/>
    </source>
</evidence>
<organism evidence="2 3">
    <name type="scientific">Pontiella desulfatans</name>
    <dbReference type="NCBI Taxonomy" id="2750659"/>
    <lineage>
        <taxon>Bacteria</taxon>
        <taxon>Pseudomonadati</taxon>
        <taxon>Kiritimatiellota</taxon>
        <taxon>Kiritimatiellia</taxon>
        <taxon>Kiritimatiellales</taxon>
        <taxon>Pontiellaceae</taxon>
        <taxon>Pontiella</taxon>
    </lineage>
</organism>
<keyword evidence="1" id="KW-0732">Signal</keyword>
<dbReference type="SMART" id="SM00028">
    <property type="entry name" value="TPR"/>
    <property type="match status" value="3"/>
</dbReference>
<dbReference type="Gene3D" id="1.25.40.10">
    <property type="entry name" value="Tetratricopeptide repeat domain"/>
    <property type="match status" value="3"/>
</dbReference>
<dbReference type="RefSeq" id="WP_246046752.1">
    <property type="nucleotide sequence ID" value="NZ_CAAHFG010000004.1"/>
</dbReference>
<reference evidence="2 3" key="1">
    <citation type="submission" date="2019-04" db="EMBL/GenBank/DDBJ databases">
        <authorList>
            <person name="Van Vliet M D."/>
        </authorList>
    </citation>
    <scope>NUCLEOTIDE SEQUENCE [LARGE SCALE GENOMIC DNA]</scope>
    <source>
        <strain evidence="2 3">F1</strain>
    </source>
</reference>
<dbReference type="EMBL" id="CAAHFG010000004">
    <property type="protein sequence ID" value="VGO17018.1"/>
    <property type="molecule type" value="Genomic_DNA"/>
</dbReference>
<dbReference type="Proteomes" id="UP000366872">
    <property type="component" value="Unassembled WGS sequence"/>
</dbReference>
<name>A0A6C2UA95_PONDE</name>
<dbReference type="SUPFAM" id="SSF48452">
    <property type="entry name" value="TPR-like"/>
    <property type="match status" value="2"/>
</dbReference>
<dbReference type="InterPro" id="IPR011990">
    <property type="entry name" value="TPR-like_helical_dom_sf"/>
</dbReference>
<dbReference type="AlphaFoldDB" id="A0A6C2UA95"/>
<keyword evidence="3" id="KW-1185">Reference proteome</keyword>
<accession>A0A6C2UA95</accession>
<feature type="chain" id="PRO_5025663889" description="Outer membrane protein assembly factor BamD" evidence="1">
    <location>
        <begin position="20"/>
        <end position="665"/>
    </location>
</feature>
<dbReference type="Pfam" id="PF13174">
    <property type="entry name" value="TPR_6"/>
    <property type="match status" value="1"/>
</dbReference>
<protein>
    <recommendedName>
        <fullName evidence="4">Outer membrane protein assembly factor BamD</fullName>
    </recommendedName>
</protein>
<proteinExistence type="predicted"/>
<evidence type="ECO:0008006" key="4">
    <source>
        <dbReference type="Google" id="ProtNLM"/>
    </source>
</evidence>
<gene>
    <name evidence="2" type="ORF">PDESU_05612</name>
</gene>
<feature type="signal peptide" evidence="1">
    <location>
        <begin position="1"/>
        <end position="19"/>
    </location>
</feature>
<sequence>MVLRVGILGMLLWCGTGFAQSYTDLAKALAETSEKSGIHRLKAQVAQAAVRRLETEKLSATERKKLKAEALALCSDVQLGAMDLWFGDSVVTWGRLLLLEGNWKEARSLLWGQAEVLQNIEKNLAANGIPVSSISPVAGCRHALGETYRMEYEATNQLEPAIEALKHFYNVQIKYGDSPWGMQAQQKAEAAKAFVEGRGKEVRIDLGQHRATFVRNKFRLGARLTAEGNHGAAVDQVLDAINFFPESGQTIEALRNLGVCFLNLGRDDEAMASAEYLCERFGSDTNAPVAVLGIGRQYIESGHEEMGEGVFDLYLASFPSDARRTDILSYFAWKAYKTGDWPEAINRFHQLEAALRTKGETGAELQKAVYIQASRSADPARLEQFIAEFPDSNLVPTALGEKAQALLVAGAFDAAFQTLETLGERFPEAAASRTALAGLIVAAVEAERFDIAGQVLDRMLADRKAYGHEVYLSTGEGLLSAQRHTLAERAFAAVPLNAKRAFVERALYGTAAAQFGRGQFGQSFQTLETLLAKYPNSGRYFDARLMQARSLVRLGRINEAAEPYGEVVALKQDYAVAYEWAQVLQEPEEKLAALQRIALLADPDTLANRPLIADSIVASLPIALELRKYQLAVESCDQFEELFPKHDQLNVVAGYRKEAADALAQ</sequence>
<evidence type="ECO:0000313" key="3">
    <source>
        <dbReference type="Proteomes" id="UP000366872"/>
    </source>
</evidence>
<dbReference type="InterPro" id="IPR019734">
    <property type="entry name" value="TPR_rpt"/>
</dbReference>
<evidence type="ECO:0000256" key="1">
    <source>
        <dbReference type="SAM" id="SignalP"/>
    </source>
</evidence>